<proteinExistence type="predicted"/>
<gene>
    <name evidence="5" type="ORF">LzC2_10380</name>
</gene>
<feature type="repeat" description="ANK" evidence="3">
    <location>
        <begin position="83"/>
        <end position="115"/>
    </location>
</feature>
<evidence type="ECO:0000256" key="1">
    <source>
        <dbReference type="ARBA" id="ARBA00022737"/>
    </source>
</evidence>
<feature type="repeat" description="ANK" evidence="3">
    <location>
        <begin position="149"/>
        <end position="181"/>
    </location>
</feature>
<evidence type="ECO:0000256" key="4">
    <source>
        <dbReference type="SAM" id="SignalP"/>
    </source>
</evidence>
<protein>
    <recommendedName>
        <fullName evidence="7">Ankyrin repeat domain-containing protein</fullName>
    </recommendedName>
</protein>
<keyword evidence="2 3" id="KW-0040">ANK repeat</keyword>
<dbReference type="Pfam" id="PF12796">
    <property type="entry name" value="Ank_2"/>
    <property type="match status" value="3"/>
</dbReference>
<feature type="repeat" description="ANK" evidence="3">
    <location>
        <begin position="50"/>
        <end position="82"/>
    </location>
</feature>
<dbReference type="Proteomes" id="UP000609651">
    <property type="component" value="Unassembled WGS sequence"/>
</dbReference>
<evidence type="ECO:0008006" key="7">
    <source>
        <dbReference type="Google" id="ProtNLM"/>
    </source>
</evidence>
<dbReference type="InterPro" id="IPR036770">
    <property type="entry name" value="Ankyrin_rpt-contain_sf"/>
</dbReference>
<dbReference type="Gene3D" id="1.25.40.20">
    <property type="entry name" value="Ankyrin repeat-containing domain"/>
    <property type="match status" value="4"/>
</dbReference>
<dbReference type="EMBL" id="WTPX01000021">
    <property type="protein sequence ID" value="NNJ24976.1"/>
    <property type="molecule type" value="Genomic_DNA"/>
</dbReference>
<feature type="repeat" description="ANK" evidence="3">
    <location>
        <begin position="182"/>
        <end position="214"/>
    </location>
</feature>
<dbReference type="PROSITE" id="PS50297">
    <property type="entry name" value="ANK_REP_REGION"/>
    <property type="match status" value="7"/>
</dbReference>
<reference evidence="5 6" key="1">
    <citation type="journal article" date="2020" name="Syst. Appl. Microbiol.">
        <title>Alienimonas chondri sp. nov., a novel planctomycete isolated from the biofilm of the red alga Chondrus crispus.</title>
        <authorList>
            <person name="Vitorino I."/>
            <person name="Albuquerque L."/>
            <person name="Wiegand S."/>
            <person name="Kallscheuer N."/>
            <person name="da Costa M.S."/>
            <person name="Lobo-da-Cunha A."/>
            <person name="Jogler C."/>
            <person name="Lage O.M."/>
        </authorList>
    </citation>
    <scope>NUCLEOTIDE SEQUENCE [LARGE SCALE GENOMIC DNA]</scope>
    <source>
        <strain evidence="5 6">LzC2</strain>
    </source>
</reference>
<evidence type="ECO:0000313" key="5">
    <source>
        <dbReference type="EMBL" id="NNJ24976.1"/>
    </source>
</evidence>
<comment type="caution">
    <text evidence="5">The sequence shown here is derived from an EMBL/GenBank/DDBJ whole genome shotgun (WGS) entry which is preliminary data.</text>
</comment>
<feature type="chain" id="PRO_5045854165" description="Ankyrin repeat domain-containing protein" evidence="4">
    <location>
        <begin position="20"/>
        <end position="474"/>
    </location>
</feature>
<evidence type="ECO:0000313" key="6">
    <source>
        <dbReference type="Proteomes" id="UP000609651"/>
    </source>
</evidence>
<feature type="repeat" description="ANK" evidence="3">
    <location>
        <begin position="225"/>
        <end position="257"/>
    </location>
</feature>
<keyword evidence="1" id="KW-0677">Repeat</keyword>
<feature type="signal peptide" evidence="4">
    <location>
        <begin position="1"/>
        <end position="19"/>
    </location>
</feature>
<dbReference type="InterPro" id="IPR002110">
    <property type="entry name" value="Ankyrin_rpt"/>
</dbReference>
<dbReference type="PANTHER" id="PTHR24189:SF50">
    <property type="entry name" value="ANKYRIN REPEAT AND SOCS BOX PROTEIN 2"/>
    <property type="match status" value="1"/>
</dbReference>
<dbReference type="RefSeq" id="WP_171184491.1">
    <property type="nucleotide sequence ID" value="NZ_WTPX01000021.1"/>
</dbReference>
<sequence length="474" mass="48646">MSAAFLSALLFAAAPPADAPLADAVETRDAAAIDRLLDREEPGVNLAQPDGMTALHWAVRRGEDSIVARLINAGADATAETHYGVTPLALACELGDAGIVRRLLDAGADANARFPDGSTPLLSAARTGRPAALKALLEAGSKPNAADPRGQTALMWAAAAGHATAIDVLVAADANVNATLPSGFTPFLFAVREGEVAAARRLLAAGVDVNAPAEVRKGARNGLRNGTPPLALAVENGHFELAAALLNAGAAPDDLRSGFAALHAISWVRKPMRGDGDPAPTGSGSLTSLEFVRVLIDAGADVNLRLKGSPPGHPGLNKKGATAFLLACESCDVPLMTALLDAGADETLTNADGTTALLAAAGVGALGSGDEPAATEAEAVEAVRWLLDRGAKIDLVDDRGETAMHGAAYKNRPDVVRLLAEHGADPAVWNVENRSGWTPLEIASGQRRGNFRPSPETIAAIQAVLARPFTVRSD</sequence>
<feature type="repeat" description="ANK" evidence="3">
    <location>
        <begin position="399"/>
        <end position="431"/>
    </location>
</feature>
<keyword evidence="4" id="KW-0732">Signal</keyword>
<keyword evidence="6" id="KW-1185">Reference proteome</keyword>
<feature type="repeat" description="ANK" evidence="3">
    <location>
        <begin position="116"/>
        <end position="148"/>
    </location>
</feature>
<dbReference type="SMART" id="SM00248">
    <property type="entry name" value="ANK"/>
    <property type="match status" value="10"/>
</dbReference>
<accession>A0ABX1VD54</accession>
<organism evidence="5 6">
    <name type="scientific">Alienimonas chondri</name>
    <dbReference type="NCBI Taxonomy" id="2681879"/>
    <lineage>
        <taxon>Bacteria</taxon>
        <taxon>Pseudomonadati</taxon>
        <taxon>Planctomycetota</taxon>
        <taxon>Planctomycetia</taxon>
        <taxon>Planctomycetales</taxon>
        <taxon>Planctomycetaceae</taxon>
        <taxon>Alienimonas</taxon>
    </lineage>
</organism>
<dbReference type="PRINTS" id="PR01415">
    <property type="entry name" value="ANKYRIN"/>
</dbReference>
<dbReference type="SUPFAM" id="SSF48403">
    <property type="entry name" value="Ankyrin repeat"/>
    <property type="match status" value="1"/>
</dbReference>
<evidence type="ECO:0000256" key="2">
    <source>
        <dbReference type="ARBA" id="ARBA00023043"/>
    </source>
</evidence>
<dbReference type="PROSITE" id="PS50088">
    <property type="entry name" value="ANK_REPEAT"/>
    <property type="match status" value="7"/>
</dbReference>
<evidence type="ECO:0000256" key="3">
    <source>
        <dbReference type="PROSITE-ProRule" id="PRU00023"/>
    </source>
</evidence>
<name>A0ABX1VD54_9PLAN</name>
<dbReference type="PANTHER" id="PTHR24189">
    <property type="entry name" value="MYOTROPHIN"/>
    <property type="match status" value="1"/>
</dbReference>
<dbReference type="InterPro" id="IPR050745">
    <property type="entry name" value="Multifunctional_regulatory"/>
</dbReference>